<dbReference type="PATRIC" id="fig|134605.3.peg.726"/>
<dbReference type="SUPFAM" id="SSF51306">
    <property type="entry name" value="LexA/Signal peptidase"/>
    <property type="match status" value="1"/>
</dbReference>
<dbReference type="GO" id="GO:0003677">
    <property type="term" value="F:DNA binding"/>
    <property type="evidence" value="ECO:0007669"/>
    <property type="project" value="InterPro"/>
</dbReference>
<dbReference type="InterPro" id="IPR036286">
    <property type="entry name" value="LexA/Signal_pep-like_sf"/>
</dbReference>
<dbReference type="SUPFAM" id="SSF47413">
    <property type="entry name" value="lambda repressor-like DNA-binding domains"/>
    <property type="match status" value="1"/>
</dbReference>
<dbReference type="InterPro" id="IPR039418">
    <property type="entry name" value="LexA-like"/>
</dbReference>
<dbReference type="Gene3D" id="2.10.109.10">
    <property type="entry name" value="Umud Fragment, subunit A"/>
    <property type="match status" value="1"/>
</dbReference>
<dbReference type="Gene3D" id="1.10.260.40">
    <property type="entry name" value="lambda repressor-like DNA-binding domains"/>
    <property type="match status" value="1"/>
</dbReference>
<comment type="caution">
    <text evidence="2">The sequence shown here is derived from an EMBL/GenBank/DDBJ whole genome shotgun (WGS) entry which is preliminary data.</text>
</comment>
<proteinExistence type="predicted"/>
<dbReference type="InterPro" id="IPR001387">
    <property type="entry name" value="Cro/C1-type_HTH"/>
</dbReference>
<dbReference type="PROSITE" id="PS50943">
    <property type="entry name" value="HTH_CROC1"/>
    <property type="match status" value="1"/>
</dbReference>
<keyword evidence="3" id="KW-1185">Reference proteome</keyword>
<dbReference type="Pfam" id="PF01381">
    <property type="entry name" value="HTH_3"/>
    <property type="match status" value="1"/>
</dbReference>
<evidence type="ECO:0000313" key="2">
    <source>
        <dbReference type="EMBL" id="KXA15384.1"/>
    </source>
</evidence>
<dbReference type="Proteomes" id="UP000070617">
    <property type="component" value="Unassembled WGS sequence"/>
</dbReference>
<protein>
    <submittedName>
        <fullName evidence="2">Peptidase S24-like protein</fullName>
    </submittedName>
</protein>
<dbReference type="InterPro" id="IPR015927">
    <property type="entry name" value="Peptidase_S24_S26A/B/C"/>
</dbReference>
<reference evidence="3" key="1">
    <citation type="submission" date="2016-01" db="EMBL/GenBank/DDBJ databases">
        <authorList>
            <person name="Mitreva M."/>
            <person name="Pepin K.H."/>
            <person name="Mihindukulasuriya K.A."/>
            <person name="Fulton R."/>
            <person name="Fronick C."/>
            <person name="O'Laughlin M."/>
            <person name="Miner T."/>
            <person name="Herter B."/>
            <person name="Rosa B.A."/>
            <person name="Cordes M."/>
            <person name="Tomlinson C."/>
            <person name="Wollam A."/>
            <person name="Palsikar V.B."/>
            <person name="Mardis E.R."/>
            <person name="Wilson R.K."/>
        </authorList>
    </citation>
    <scope>NUCLEOTIDE SEQUENCE [LARGE SCALE GENOMIC DNA]</scope>
    <source>
        <strain evidence="3">CMW8396</strain>
    </source>
</reference>
<dbReference type="SMART" id="SM00530">
    <property type="entry name" value="HTH_XRE"/>
    <property type="match status" value="1"/>
</dbReference>
<dbReference type="AlphaFoldDB" id="A0A133NGF5"/>
<dbReference type="STRING" id="134605.HMPREF3206_00724"/>
<dbReference type="CDD" id="cd00093">
    <property type="entry name" value="HTH_XRE"/>
    <property type="match status" value="1"/>
</dbReference>
<dbReference type="PANTHER" id="PTHR33516">
    <property type="entry name" value="LEXA REPRESSOR"/>
    <property type="match status" value="1"/>
</dbReference>
<gene>
    <name evidence="2" type="ORF">HMPREF3206_00724</name>
</gene>
<accession>A0A133NGF5</accession>
<name>A0A133NGF5_9FUSO</name>
<dbReference type="InterPro" id="IPR010982">
    <property type="entry name" value="Lambda_DNA-bd_dom_sf"/>
</dbReference>
<sequence length="229" mass="26165">MCYTENRSEVRRNFMDFKTYLKEKREELGYSQNKLAKALQITQPYYNSIERGEVKNPPSEEILERMIGLFSLNEKDAEYFLYLAAVERTPKIILEKMKQIKGEGPAAIPLFPRISAGIGVFGEEEVEDYISIPGVRNVEEVFSVRVKGDSMEPTIKNSSIIVCRQNMQVHNGEIGAFLVNGEAFVKRLQIKPDYVVLMSDNPNYQPIYISPNDEFVSLGKVLKVINDII</sequence>
<dbReference type="Pfam" id="PF00717">
    <property type="entry name" value="Peptidase_S24"/>
    <property type="match status" value="1"/>
</dbReference>
<dbReference type="EMBL" id="LRPX01000028">
    <property type="protein sequence ID" value="KXA15384.1"/>
    <property type="molecule type" value="Genomic_DNA"/>
</dbReference>
<dbReference type="CDD" id="cd06529">
    <property type="entry name" value="S24_LexA-like"/>
    <property type="match status" value="1"/>
</dbReference>
<organism evidence="2 3">
    <name type="scientific">Fusobacterium equinum</name>
    <dbReference type="NCBI Taxonomy" id="134605"/>
    <lineage>
        <taxon>Bacteria</taxon>
        <taxon>Fusobacteriati</taxon>
        <taxon>Fusobacteriota</taxon>
        <taxon>Fusobacteriia</taxon>
        <taxon>Fusobacteriales</taxon>
        <taxon>Fusobacteriaceae</taxon>
        <taxon>Fusobacterium</taxon>
    </lineage>
</organism>
<evidence type="ECO:0000259" key="1">
    <source>
        <dbReference type="PROSITE" id="PS50943"/>
    </source>
</evidence>
<dbReference type="InterPro" id="IPR050077">
    <property type="entry name" value="LexA_repressor"/>
</dbReference>
<feature type="domain" description="HTH cro/C1-type" evidence="1">
    <location>
        <begin position="21"/>
        <end position="80"/>
    </location>
</feature>
<dbReference type="PANTHER" id="PTHR33516:SF2">
    <property type="entry name" value="LEXA REPRESSOR-RELATED"/>
    <property type="match status" value="1"/>
</dbReference>
<evidence type="ECO:0000313" key="3">
    <source>
        <dbReference type="Proteomes" id="UP000070617"/>
    </source>
</evidence>